<dbReference type="EMBL" id="JAAMPU010000103">
    <property type="protein sequence ID" value="NMH27944.1"/>
    <property type="molecule type" value="Genomic_DNA"/>
</dbReference>
<reference evidence="2" key="1">
    <citation type="submission" date="2020-02" db="EMBL/GenBank/DDBJ databases">
        <title>Flavobacterium sp. genome.</title>
        <authorList>
            <person name="Jung H.S."/>
            <person name="Baek J.H."/>
            <person name="Jeon C.O."/>
        </authorList>
    </citation>
    <scope>NUCLEOTIDE SEQUENCE</scope>
    <source>
        <strain evidence="2">SE-s28</strain>
    </source>
</reference>
<keyword evidence="1" id="KW-0472">Membrane</keyword>
<name>A0A972JFG7_9FLAO</name>
<accession>A0A972JFG7</accession>
<organism evidence="2 3">
    <name type="scientific">Flavobacterium silvaticum</name>
    <dbReference type="NCBI Taxonomy" id="1852020"/>
    <lineage>
        <taxon>Bacteria</taxon>
        <taxon>Pseudomonadati</taxon>
        <taxon>Bacteroidota</taxon>
        <taxon>Flavobacteriia</taxon>
        <taxon>Flavobacteriales</taxon>
        <taxon>Flavobacteriaceae</taxon>
        <taxon>Flavobacterium</taxon>
    </lineage>
</organism>
<keyword evidence="3" id="KW-1185">Reference proteome</keyword>
<keyword evidence="1" id="KW-0812">Transmembrane</keyword>
<dbReference type="RefSeq" id="WP_169527050.1">
    <property type="nucleotide sequence ID" value="NZ_JAAMPU010000103.1"/>
</dbReference>
<protein>
    <recommendedName>
        <fullName evidence="4">Two-component sensor histidine kinase</fullName>
    </recommendedName>
</protein>
<proteinExistence type="predicted"/>
<evidence type="ECO:0000313" key="2">
    <source>
        <dbReference type="EMBL" id="NMH27944.1"/>
    </source>
</evidence>
<keyword evidence="1" id="KW-1133">Transmembrane helix</keyword>
<comment type="caution">
    <text evidence="2">The sequence shown here is derived from an EMBL/GenBank/DDBJ whole genome shotgun (WGS) entry which is preliminary data.</text>
</comment>
<dbReference type="Proteomes" id="UP000712080">
    <property type="component" value="Unassembled WGS sequence"/>
</dbReference>
<feature type="transmembrane region" description="Helical" evidence="1">
    <location>
        <begin position="7"/>
        <end position="30"/>
    </location>
</feature>
<dbReference type="AlphaFoldDB" id="A0A972JFG7"/>
<sequence length="88" mass="10468">MTLKRKVAINISIAFSVLYGLLALLIYISFSSFRKDEFRNRLEDKAQTTIRLLFEIRQIDRQLLRLIDQNTINKLYNEKTLVFDKNTN</sequence>
<evidence type="ECO:0008006" key="4">
    <source>
        <dbReference type="Google" id="ProtNLM"/>
    </source>
</evidence>
<evidence type="ECO:0000256" key="1">
    <source>
        <dbReference type="SAM" id="Phobius"/>
    </source>
</evidence>
<gene>
    <name evidence="2" type="ORF">G6047_07865</name>
</gene>
<evidence type="ECO:0000313" key="3">
    <source>
        <dbReference type="Proteomes" id="UP000712080"/>
    </source>
</evidence>